<dbReference type="Proteomes" id="UP001282284">
    <property type="component" value="Unassembled WGS sequence"/>
</dbReference>
<gene>
    <name evidence="5" type="ORF">QT711_14680</name>
</gene>
<dbReference type="PANTHER" id="PTHR22550:SF5">
    <property type="entry name" value="LEUCINE ZIPPER PROTEIN 4"/>
    <property type="match status" value="1"/>
</dbReference>
<sequence length="487" mass="54315">MDTTNIELTTLKQLFEKSADVHFQPYLFGKQHVVFITCEAMVDQQMLNEVVVARVQQMLTRSQEEPVEQRIINELHVPGLTKVSDKSEVISLVYTGNVLMYFDNQCIFASNISKKPNRSPEETKLGVPVKGPRDNFIEDIAVNIALVRKRLPTNSLVVEKFELGRRSKTTVALLYFDDIASKETLYSLKKQIRKVDTDIVFSGDLLMENINKSGNLFPRADYTGRADNAIQALVRGRFLLFIDGAAYGVITPVNLFLLVKTSEDNEYPTVFSSLARLLRIFGMTIGIILPAFWLALTTFHQNQLPLQLLATVVQSNTGLPFPSFLEMLLMLLMFELFREAGLRLPSALGGTIGVVGGLIIGDAAIRAGITSPAMIVIIATSTIATFTLVNQALVTAVSILRISFILLTALLGLFGFFMSAYFTLLFLAGIRIFGVPYMSVAADLSWTSITKNLFRLPAYQYKTRPNMLSPIDKTRGNDNDQKQEQQK</sequence>
<evidence type="ECO:0000256" key="4">
    <source>
        <dbReference type="SAM" id="Phobius"/>
    </source>
</evidence>
<comment type="similarity">
    <text evidence="1">Belongs to the GerABKA family.</text>
</comment>
<reference evidence="5 6" key="1">
    <citation type="submission" date="2023-06" db="EMBL/GenBank/DDBJ databases">
        <title>Sporosarcina sp. nov., isolated from Korean traditional fermented seafood 'Jeotgal'.</title>
        <authorList>
            <person name="Yang A.I."/>
            <person name="Shin N.-R."/>
        </authorList>
    </citation>
    <scope>NUCLEOTIDE SEQUENCE [LARGE SCALE GENOMIC DNA]</scope>
    <source>
        <strain evidence="5 6">KCTC13119</strain>
    </source>
</reference>
<dbReference type="RefSeq" id="WP_317945496.1">
    <property type="nucleotide sequence ID" value="NZ_JAUBDI010000017.1"/>
</dbReference>
<accession>A0ABU4GBS1</accession>
<evidence type="ECO:0000313" key="5">
    <source>
        <dbReference type="EMBL" id="MDW0114441.1"/>
    </source>
</evidence>
<feature type="transmembrane region" description="Helical" evidence="4">
    <location>
        <begin position="238"/>
        <end position="259"/>
    </location>
</feature>
<feature type="transmembrane region" description="Helical" evidence="4">
    <location>
        <begin position="280"/>
        <end position="299"/>
    </location>
</feature>
<evidence type="ECO:0000313" key="6">
    <source>
        <dbReference type="Proteomes" id="UP001282284"/>
    </source>
</evidence>
<feature type="region of interest" description="Disordered" evidence="3">
    <location>
        <begin position="467"/>
        <end position="487"/>
    </location>
</feature>
<comment type="caution">
    <text evidence="5">The sequence shown here is derived from an EMBL/GenBank/DDBJ whole genome shotgun (WGS) entry which is preliminary data.</text>
</comment>
<protein>
    <submittedName>
        <fullName evidence="5">Spore germination protein</fullName>
    </submittedName>
</protein>
<dbReference type="PIRSF" id="PIRSF005690">
    <property type="entry name" value="GerBA"/>
    <property type="match status" value="1"/>
</dbReference>
<feature type="transmembrane region" description="Helical" evidence="4">
    <location>
        <begin position="371"/>
        <end position="390"/>
    </location>
</feature>
<keyword evidence="4" id="KW-0812">Transmembrane</keyword>
<dbReference type="InterPro" id="IPR004995">
    <property type="entry name" value="Spore_Ger"/>
</dbReference>
<evidence type="ECO:0000256" key="1">
    <source>
        <dbReference type="ARBA" id="ARBA00005278"/>
    </source>
</evidence>
<feature type="transmembrane region" description="Helical" evidence="4">
    <location>
        <begin position="319"/>
        <end position="337"/>
    </location>
</feature>
<feature type="transmembrane region" description="Helical" evidence="4">
    <location>
        <begin position="344"/>
        <end position="365"/>
    </location>
</feature>
<organism evidence="5 6">
    <name type="scientific">Sporosarcina saromensis</name>
    <dbReference type="NCBI Taxonomy" id="359365"/>
    <lineage>
        <taxon>Bacteria</taxon>
        <taxon>Bacillati</taxon>
        <taxon>Bacillota</taxon>
        <taxon>Bacilli</taxon>
        <taxon>Bacillales</taxon>
        <taxon>Caryophanaceae</taxon>
        <taxon>Sporosarcina</taxon>
    </lineage>
</organism>
<keyword evidence="6" id="KW-1185">Reference proteome</keyword>
<feature type="transmembrane region" description="Helical" evidence="4">
    <location>
        <begin position="402"/>
        <end position="422"/>
    </location>
</feature>
<dbReference type="PANTHER" id="PTHR22550">
    <property type="entry name" value="SPORE GERMINATION PROTEIN"/>
    <property type="match status" value="1"/>
</dbReference>
<proteinExistence type="inferred from homology"/>
<dbReference type="Pfam" id="PF03323">
    <property type="entry name" value="GerA"/>
    <property type="match status" value="1"/>
</dbReference>
<feature type="compositionally biased region" description="Basic and acidic residues" evidence="3">
    <location>
        <begin position="472"/>
        <end position="487"/>
    </location>
</feature>
<evidence type="ECO:0000256" key="2">
    <source>
        <dbReference type="ARBA" id="ARBA00023136"/>
    </source>
</evidence>
<keyword evidence="4" id="KW-1133">Transmembrane helix</keyword>
<dbReference type="InterPro" id="IPR050768">
    <property type="entry name" value="UPF0353/GerABKA_families"/>
</dbReference>
<keyword evidence="2 4" id="KW-0472">Membrane</keyword>
<dbReference type="EMBL" id="JAUBDI010000017">
    <property type="protein sequence ID" value="MDW0114441.1"/>
    <property type="molecule type" value="Genomic_DNA"/>
</dbReference>
<name>A0ABU4GBS1_9BACL</name>
<evidence type="ECO:0000256" key="3">
    <source>
        <dbReference type="SAM" id="MobiDB-lite"/>
    </source>
</evidence>